<sequence length="335" mass="36732">MTRHIYASFPGHEISMVVKIIVLHFSNPVFILGLVFLNSDNTNMATNAHWFNHANTFVATVDDTYPFISEVKEGFLDGKSVLVTGASRGIGLQTAIHFAKAGCSKIALAARSPLTATKKAVEQASPSAQIMTLALDVSSPESVRSAASQIQQAFGHLDILINNAGHLSPFQPIGDSDPLAYLQTWEVNLNGTYLCTQAFLPLLLAPSSMKTIINVSSAGANVVIPGASAYQVSKFALCRFTEFLDAEYADQGLVVISMNPGGVKTQLALEMPGYMMPFLVDTVELAADTIVWLARERREWLRGRFVTATWKMDELELKKDEIVKRNLLKFRMAFE</sequence>
<keyword evidence="7" id="KW-1185">Reference proteome</keyword>
<dbReference type="AlphaFoldDB" id="A0A9W4UUA0"/>
<protein>
    <recommendedName>
        <fullName evidence="5">Ketoreductase domain-containing protein</fullName>
    </recommendedName>
</protein>
<evidence type="ECO:0000256" key="3">
    <source>
        <dbReference type="RuleBase" id="RU000363"/>
    </source>
</evidence>
<dbReference type="SMART" id="SM00822">
    <property type="entry name" value="PKS_KR"/>
    <property type="match status" value="1"/>
</dbReference>
<dbReference type="CDD" id="cd05233">
    <property type="entry name" value="SDR_c"/>
    <property type="match status" value="1"/>
</dbReference>
<dbReference type="PRINTS" id="PR00080">
    <property type="entry name" value="SDRFAMILY"/>
</dbReference>
<dbReference type="PANTHER" id="PTHR42901">
    <property type="entry name" value="ALCOHOL DEHYDROGENASE"/>
    <property type="match status" value="1"/>
</dbReference>
<reference evidence="6" key="1">
    <citation type="submission" date="2023-01" db="EMBL/GenBank/DDBJ databases">
        <authorList>
            <person name="Van Ghelder C."/>
            <person name="Rancurel C."/>
        </authorList>
    </citation>
    <scope>NUCLEOTIDE SEQUENCE</scope>
    <source>
        <strain evidence="6">CNCM I-4278</strain>
    </source>
</reference>
<accession>A0A9W4UUA0</accession>
<gene>
    <name evidence="6" type="ORF">PDIGIT_LOCUS13644</name>
</gene>
<dbReference type="Gene3D" id="3.40.50.720">
    <property type="entry name" value="NAD(P)-binding Rossmann-like Domain"/>
    <property type="match status" value="1"/>
</dbReference>
<evidence type="ECO:0000259" key="5">
    <source>
        <dbReference type="SMART" id="SM00822"/>
    </source>
</evidence>
<dbReference type="InterPro" id="IPR002347">
    <property type="entry name" value="SDR_fam"/>
</dbReference>
<dbReference type="Pfam" id="PF00106">
    <property type="entry name" value="adh_short"/>
    <property type="match status" value="1"/>
</dbReference>
<name>A0A9W4UUA0_9PLEO</name>
<dbReference type="SUPFAM" id="SSF51735">
    <property type="entry name" value="NAD(P)-binding Rossmann-fold domains"/>
    <property type="match status" value="1"/>
</dbReference>
<evidence type="ECO:0000256" key="4">
    <source>
        <dbReference type="SAM" id="Phobius"/>
    </source>
</evidence>
<keyword evidence="4" id="KW-0812">Transmembrane</keyword>
<keyword evidence="4" id="KW-1133">Transmembrane helix</keyword>
<dbReference type="PANTHER" id="PTHR42901:SF1">
    <property type="entry name" value="ALCOHOL DEHYDROGENASE"/>
    <property type="match status" value="1"/>
</dbReference>
<keyword evidence="2" id="KW-0560">Oxidoreductase</keyword>
<dbReference type="OrthoDB" id="1933717at2759"/>
<dbReference type="PRINTS" id="PR00081">
    <property type="entry name" value="GDHRDH"/>
</dbReference>
<evidence type="ECO:0000313" key="6">
    <source>
        <dbReference type="EMBL" id="CAI6340468.1"/>
    </source>
</evidence>
<comment type="similarity">
    <text evidence="1 3">Belongs to the short-chain dehydrogenases/reductases (SDR) family.</text>
</comment>
<keyword evidence="4" id="KW-0472">Membrane</keyword>
<feature type="domain" description="Ketoreductase" evidence="5">
    <location>
        <begin position="79"/>
        <end position="264"/>
    </location>
</feature>
<comment type="caution">
    <text evidence="6">The sequence shown here is derived from an EMBL/GenBank/DDBJ whole genome shotgun (WGS) entry which is preliminary data.</text>
</comment>
<evidence type="ECO:0000256" key="2">
    <source>
        <dbReference type="ARBA" id="ARBA00023002"/>
    </source>
</evidence>
<evidence type="ECO:0000256" key="1">
    <source>
        <dbReference type="ARBA" id="ARBA00006484"/>
    </source>
</evidence>
<dbReference type="GO" id="GO:0016491">
    <property type="term" value="F:oxidoreductase activity"/>
    <property type="evidence" value="ECO:0007669"/>
    <property type="project" value="UniProtKB-KW"/>
</dbReference>
<feature type="transmembrane region" description="Helical" evidence="4">
    <location>
        <begin position="20"/>
        <end position="37"/>
    </location>
</feature>
<proteinExistence type="inferred from homology"/>
<evidence type="ECO:0000313" key="7">
    <source>
        <dbReference type="Proteomes" id="UP001152607"/>
    </source>
</evidence>
<dbReference type="InterPro" id="IPR057326">
    <property type="entry name" value="KR_dom"/>
</dbReference>
<dbReference type="InterPro" id="IPR036291">
    <property type="entry name" value="NAD(P)-bd_dom_sf"/>
</dbReference>
<dbReference type="Proteomes" id="UP001152607">
    <property type="component" value="Unassembled WGS sequence"/>
</dbReference>
<organism evidence="6 7">
    <name type="scientific">Periconia digitata</name>
    <dbReference type="NCBI Taxonomy" id="1303443"/>
    <lineage>
        <taxon>Eukaryota</taxon>
        <taxon>Fungi</taxon>
        <taxon>Dikarya</taxon>
        <taxon>Ascomycota</taxon>
        <taxon>Pezizomycotina</taxon>
        <taxon>Dothideomycetes</taxon>
        <taxon>Pleosporomycetidae</taxon>
        <taxon>Pleosporales</taxon>
        <taxon>Massarineae</taxon>
        <taxon>Periconiaceae</taxon>
        <taxon>Periconia</taxon>
    </lineage>
</organism>
<dbReference type="EMBL" id="CAOQHR010000010">
    <property type="protein sequence ID" value="CAI6340468.1"/>
    <property type="molecule type" value="Genomic_DNA"/>
</dbReference>